<organism evidence="2 3">
    <name type="scientific">Bombilactobacillus mellifer</name>
    <dbReference type="NCBI Taxonomy" id="1218492"/>
    <lineage>
        <taxon>Bacteria</taxon>
        <taxon>Bacillati</taxon>
        <taxon>Bacillota</taxon>
        <taxon>Bacilli</taxon>
        <taxon>Lactobacillales</taxon>
        <taxon>Lactobacillaceae</taxon>
        <taxon>Bombilactobacillus</taxon>
    </lineage>
</organism>
<name>A0A0F4LVV8_9LACO</name>
<reference evidence="2 3" key="1">
    <citation type="submission" date="2015-01" db="EMBL/GenBank/DDBJ databases">
        <title>Comparative genomics of the lactic acid bacteria isolated from the honey bee gut.</title>
        <authorList>
            <person name="Ellegaard K.M."/>
            <person name="Tamarit D."/>
            <person name="Javelind E."/>
            <person name="Olofsson T."/>
            <person name="Andersson S.G."/>
            <person name="Vasquez A."/>
        </authorList>
    </citation>
    <scope>NUCLEOTIDE SEQUENCE [LARGE SCALE GENOMIC DNA]</scope>
    <source>
        <strain evidence="2 3">Bin4</strain>
    </source>
</reference>
<comment type="caution">
    <text evidence="2">The sequence shown here is derived from an EMBL/GenBank/DDBJ whole genome shotgun (WGS) entry which is preliminary data.</text>
</comment>
<dbReference type="Gene3D" id="3.40.50.150">
    <property type="entry name" value="Vaccinia Virus protein VP39"/>
    <property type="match status" value="1"/>
</dbReference>
<dbReference type="GO" id="GO:0008168">
    <property type="term" value="F:methyltransferase activity"/>
    <property type="evidence" value="ECO:0007669"/>
    <property type="project" value="InterPro"/>
</dbReference>
<evidence type="ECO:0000313" key="2">
    <source>
        <dbReference type="EMBL" id="KJY62488.1"/>
    </source>
</evidence>
<dbReference type="PANTHER" id="PTHR47739:SF1">
    <property type="entry name" value="TRNA1(VAL) (ADENINE(37)-N6)-METHYLTRANSFERASE"/>
    <property type="match status" value="1"/>
</dbReference>
<proteinExistence type="predicted"/>
<gene>
    <name evidence="2" type="ORF">JG30_07030</name>
</gene>
<dbReference type="PANTHER" id="PTHR47739">
    <property type="entry name" value="TRNA1(VAL) (ADENINE(37)-N6)-METHYLTRANSFERASE"/>
    <property type="match status" value="1"/>
</dbReference>
<dbReference type="STRING" id="1218492.JG30_07030"/>
<dbReference type="Proteomes" id="UP000033558">
    <property type="component" value="Unassembled WGS sequence"/>
</dbReference>
<dbReference type="EMBL" id="JXJQ01000006">
    <property type="protein sequence ID" value="KJY62488.1"/>
    <property type="molecule type" value="Genomic_DNA"/>
</dbReference>
<dbReference type="InterPro" id="IPR050210">
    <property type="entry name" value="tRNA_Adenine-N(6)_MTase"/>
</dbReference>
<dbReference type="SUPFAM" id="SSF53335">
    <property type="entry name" value="S-adenosyl-L-methionine-dependent methyltransferases"/>
    <property type="match status" value="1"/>
</dbReference>
<dbReference type="PATRIC" id="fig|1218492.5.peg.839"/>
<evidence type="ECO:0000259" key="1">
    <source>
        <dbReference type="Pfam" id="PF05175"/>
    </source>
</evidence>
<dbReference type="OrthoDB" id="9777257at2"/>
<dbReference type="RefSeq" id="WP_046316230.1">
    <property type="nucleotide sequence ID" value="NZ_JBHSZT010000001.1"/>
</dbReference>
<dbReference type="InterPro" id="IPR007848">
    <property type="entry name" value="Small_mtfrase_dom"/>
</dbReference>
<dbReference type="Pfam" id="PF05175">
    <property type="entry name" value="MTS"/>
    <property type="match status" value="1"/>
</dbReference>
<keyword evidence="3" id="KW-1185">Reference proteome</keyword>
<dbReference type="AlphaFoldDB" id="A0A0F4LVV8"/>
<dbReference type="HOGENOM" id="CLU_061983_3_0_9"/>
<protein>
    <recommendedName>
        <fullName evidence="1">Methyltransferase small domain-containing protein</fullName>
    </recommendedName>
</protein>
<dbReference type="InterPro" id="IPR029063">
    <property type="entry name" value="SAM-dependent_MTases_sf"/>
</dbReference>
<sequence>MTKTKERVPGFDLDLFQDTELFRSSIDSVLLANWIQLKPQQKLVDLCSGSGLIGLCLAQKFQVPTVLLELQAALAQLAQETITYNHLQSHAKIIHTDIKQALHYVGHDSIDVITCNPPYFKAQHSPILGKSLSQNIARHELYFDLPLLGQIASALLKDNGLLYLVYRLDRFFELAQVLQTYHLPIKETLFIYPHQNASANLVLIKCRKTRRQSGYKVWPGLVLYTEDGHYSKQLRAFCS</sequence>
<accession>A0A0F4LVV8</accession>
<feature type="domain" description="Methyltransferase small" evidence="1">
    <location>
        <begin position="28"/>
        <end position="124"/>
    </location>
</feature>
<evidence type="ECO:0000313" key="3">
    <source>
        <dbReference type="Proteomes" id="UP000033558"/>
    </source>
</evidence>